<evidence type="ECO:0000256" key="2">
    <source>
        <dbReference type="ARBA" id="ARBA00022448"/>
    </source>
</evidence>
<organism evidence="6 7">
    <name type="scientific">Crateriforma conspicua</name>
    <dbReference type="NCBI Taxonomy" id="2527996"/>
    <lineage>
        <taxon>Bacteria</taxon>
        <taxon>Pseudomonadati</taxon>
        <taxon>Planctomycetota</taxon>
        <taxon>Planctomycetia</taxon>
        <taxon>Planctomycetales</taxon>
        <taxon>Planctomycetaceae</taxon>
        <taxon>Crateriforma</taxon>
    </lineage>
</organism>
<comment type="caution">
    <text evidence="6">The sequence shown here is derived from an EMBL/GenBank/DDBJ whole genome shotgun (WGS) entry which is preliminary data.</text>
</comment>
<dbReference type="PANTHER" id="PTHR42734:SF17">
    <property type="entry name" value="METAL TRANSPORT SYSTEM ATP-BINDING PROTEIN TM_0124-RELATED"/>
    <property type="match status" value="1"/>
</dbReference>
<dbReference type="PROSITE" id="PS50893">
    <property type="entry name" value="ABC_TRANSPORTER_2"/>
    <property type="match status" value="1"/>
</dbReference>
<evidence type="ECO:0000313" key="7">
    <source>
        <dbReference type="Proteomes" id="UP000316476"/>
    </source>
</evidence>
<dbReference type="Proteomes" id="UP000316476">
    <property type="component" value="Unassembled WGS sequence"/>
</dbReference>
<comment type="similarity">
    <text evidence="1">Belongs to the ABC transporter superfamily.</text>
</comment>
<keyword evidence="4 6" id="KW-0067">ATP-binding</keyword>
<gene>
    <name evidence="6" type="primary">znuC_2</name>
    <name evidence="6" type="ORF">V7x_35270</name>
</gene>
<keyword evidence="2" id="KW-0813">Transport</keyword>
<dbReference type="SMART" id="SM00382">
    <property type="entry name" value="AAA"/>
    <property type="match status" value="1"/>
</dbReference>
<evidence type="ECO:0000256" key="4">
    <source>
        <dbReference type="ARBA" id="ARBA00022840"/>
    </source>
</evidence>
<dbReference type="InterPro" id="IPR003439">
    <property type="entry name" value="ABC_transporter-like_ATP-bd"/>
</dbReference>
<dbReference type="CDD" id="cd03235">
    <property type="entry name" value="ABC_Metallic_Cations"/>
    <property type="match status" value="1"/>
</dbReference>
<accession>A0A5C6FMH8</accession>
<name>A0A5C6FMH8_9PLAN</name>
<dbReference type="PROSITE" id="PS00211">
    <property type="entry name" value="ABC_TRANSPORTER_1"/>
    <property type="match status" value="1"/>
</dbReference>
<proteinExistence type="inferred from homology"/>
<dbReference type="Gene3D" id="3.40.50.300">
    <property type="entry name" value="P-loop containing nucleotide triphosphate hydrolases"/>
    <property type="match status" value="1"/>
</dbReference>
<dbReference type="EC" id="3.6.3.-" evidence="6"/>
<evidence type="ECO:0000256" key="1">
    <source>
        <dbReference type="ARBA" id="ARBA00005417"/>
    </source>
</evidence>
<dbReference type="InterPro" id="IPR017871">
    <property type="entry name" value="ABC_transporter-like_CS"/>
</dbReference>
<dbReference type="GO" id="GO:0016887">
    <property type="term" value="F:ATP hydrolysis activity"/>
    <property type="evidence" value="ECO:0007669"/>
    <property type="project" value="InterPro"/>
</dbReference>
<evidence type="ECO:0000259" key="5">
    <source>
        <dbReference type="PROSITE" id="PS50893"/>
    </source>
</evidence>
<dbReference type="PANTHER" id="PTHR42734">
    <property type="entry name" value="METAL TRANSPORT SYSTEM ATP-BINDING PROTEIN TM_0124-RELATED"/>
    <property type="match status" value="1"/>
</dbReference>
<feature type="domain" description="ABC transporter" evidence="5">
    <location>
        <begin position="15"/>
        <end position="245"/>
    </location>
</feature>
<dbReference type="AlphaFoldDB" id="A0A5C6FMH8"/>
<dbReference type="InterPro" id="IPR050153">
    <property type="entry name" value="Metal_Ion_Import_ABC"/>
</dbReference>
<sequence>MNSKCSGLQDGSIALRFKDVCFAYDREEVIHNVDLAIPEGSFVAVVGPNGGGKSTLMKLALGLLRPDRGHVRVFGQTPERMRCRVGYVPQHLRFDAAFPVSSLDVVLMARSDRHWFGPYRHEDRQRAKLALRRVGMAHLADRGFSHLSGGERQRVLIAQALVSDPDMIFLDEPTANVDASMEHEIYELLRELNQHKTVLVVSHNLNVVTRHASHLACVNRTASLERIGAFTERQLHRFYRGDMTVFKHGTDCHVLDASKAMREPHHGTAEGQR</sequence>
<reference evidence="6 7" key="1">
    <citation type="submission" date="2019-02" db="EMBL/GenBank/DDBJ databases">
        <title>Deep-cultivation of Planctomycetes and their phenomic and genomic characterization uncovers novel biology.</title>
        <authorList>
            <person name="Wiegand S."/>
            <person name="Jogler M."/>
            <person name="Boedeker C."/>
            <person name="Pinto D."/>
            <person name="Vollmers J."/>
            <person name="Rivas-Marin E."/>
            <person name="Kohn T."/>
            <person name="Peeters S.H."/>
            <person name="Heuer A."/>
            <person name="Rast P."/>
            <person name="Oberbeckmann S."/>
            <person name="Bunk B."/>
            <person name="Jeske O."/>
            <person name="Meyerdierks A."/>
            <person name="Storesund J.E."/>
            <person name="Kallscheuer N."/>
            <person name="Luecker S."/>
            <person name="Lage O.M."/>
            <person name="Pohl T."/>
            <person name="Merkel B.J."/>
            <person name="Hornburger P."/>
            <person name="Mueller R.-W."/>
            <person name="Bruemmer F."/>
            <person name="Labrenz M."/>
            <person name="Spormann A.M."/>
            <person name="Op Den Camp H."/>
            <person name="Overmann J."/>
            <person name="Amann R."/>
            <person name="Jetten M.S.M."/>
            <person name="Mascher T."/>
            <person name="Medema M.H."/>
            <person name="Devos D.P."/>
            <person name="Kaster A.-K."/>
            <person name="Ovreas L."/>
            <person name="Rohde M."/>
            <person name="Galperin M.Y."/>
            <person name="Jogler C."/>
        </authorList>
    </citation>
    <scope>NUCLEOTIDE SEQUENCE [LARGE SCALE GENOMIC DNA]</scope>
    <source>
        <strain evidence="6 7">V7</strain>
    </source>
</reference>
<dbReference type="InterPro" id="IPR027417">
    <property type="entry name" value="P-loop_NTPase"/>
</dbReference>
<dbReference type="GO" id="GO:0005524">
    <property type="term" value="F:ATP binding"/>
    <property type="evidence" value="ECO:0007669"/>
    <property type="project" value="UniProtKB-KW"/>
</dbReference>
<dbReference type="SUPFAM" id="SSF52540">
    <property type="entry name" value="P-loop containing nucleoside triphosphate hydrolases"/>
    <property type="match status" value="1"/>
</dbReference>
<dbReference type="Pfam" id="PF00005">
    <property type="entry name" value="ABC_tran"/>
    <property type="match status" value="1"/>
</dbReference>
<dbReference type="FunFam" id="3.40.50.300:FF:000134">
    <property type="entry name" value="Iron-enterobactin ABC transporter ATP-binding protein"/>
    <property type="match status" value="1"/>
</dbReference>
<evidence type="ECO:0000313" key="6">
    <source>
        <dbReference type="EMBL" id="TWU61838.1"/>
    </source>
</evidence>
<dbReference type="EMBL" id="SJPZ01000002">
    <property type="protein sequence ID" value="TWU61838.1"/>
    <property type="molecule type" value="Genomic_DNA"/>
</dbReference>
<evidence type="ECO:0000256" key="3">
    <source>
        <dbReference type="ARBA" id="ARBA00022741"/>
    </source>
</evidence>
<dbReference type="OrthoDB" id="9806726at2"/>
<dbReference type="InterPro" id="IPR003593">
    <property type="entry name" value="AAA+_ATPase"/>
</dbReference>
<keyword evidence="6" id="KW-0378">Hydrolase</keyword>
<keyword evidence="3" id="KW-0547">Nucleotide-binding</keyword>
<protein>
    <submittedName>
        <fullName evidence="6">High-affinity zinc uptake system ATP-binding protein ZnuC</fullName>
        <ecNumber evidence="6">3.6.3.-</ecNumber>
    </submittedName>
</protein>